<evidence type="ECO:0000313" key="2">
    <source>
        <dbReference type="EMBL" id="MFC6952240.1"/>
    </source>
</evidence>
<gene>
    <name evidence="2" type="ORF">ACFQGB_05140</name>
</gene>
<keyword evidence="3" id="KW-1185">Reference proteome</keyword>
<proteinExistence type="predicted"/>
<comment type="caution">
    <text evidence="2">The sequence shown here is derived from an EMBL/GenBank/DDBJ whole genome shotgun (WGS) entry which is preliminary data.</text>
</comment>
<keyword evidence="1" id="KW-1133">Transmembrane helix</keyword>
<dbReference type="AlphaFoldDB" id="A0ABD5V9I1"/>
<name>A0ABD5V9I1_9EURY</name>
<dbReference type="Proteomes" id="UP001596395">
    <property type="component" value="Unassembled WGS sequence"/>
</dbReference>
<sequence>MHVRALLTDSRAVSPVVKFALGVGVALAVVTAAVVAFGGVWSAFACPLVGGCEDPTAPPTLEGTVDPGTDGWGTGDETVTVVHRGEETLAVARLSLRVGEDTVTDVAWPDGNRWNRGERATYEGSVPAGADVHVVWTSADGEQAQVLAAWTAGSAPTATDADERTTNHHS</sequence>
<evidence type="ECO:0000256" key="1">
    <source>
        <dbReference type="SAM" id="Phobius"/>
    </source>
</evidence>
<evidence type="ECO:0000313" key="3">
    <source>
        <dbReference type="Proteomes" id="UP001596395"/>
    </source>
</evidence>
<dbReference type="EMBL" id="JBHSXN010000001">
    <property type="protein sequence ID" value="MFC6952240.1"/>
    <property type="molecule type" value="Genomic_DNA"/>
</dbReference>
<reference evidence="2 3" key="1">
    <citation type="journal article" date="2019" name="Int. J. Syst. Evol. Microbiol.">
        <title>The Global Catalogue of Microorganisms (GCM) 10K type strain sequencing project: providing services to taxonomists for standard genome sequencing and annotation.</title>
        <authorList>
            <consortium name="The Broad Institute Genomics Platform"/>
            <consortium name="The Broad Institute Genome Sequencing Center for Infectious Disease"/>
            <person name="Wu L."/>
            <person name="Ma J."/>
        </authorList>
    </citation>
    <scope>NUCLEOTIDE SEQUENCE [LARGE SCALE GENOMIC DNA]</scope>
    <source>
        <strain evidence="2 3">GX26</strain>
    </source>
</reference>
<keyword evidence="1" id="KW-0812">Transmembrane</keyword>
<dbReference type="RefSeq" id="WP_336349231.1">
    <property type="nucleotide sequence ID" value="NZ_JAZAQL010000001.1"/>
</dbReference>
<organism evidence="2 3">
    <name type="scientific">Halorubellus litoreus</name>
    <dbReference type="NCBI Taxonomy" id="755308"/>
    <lineage>
        <taxon>Archaea</taxon>
        <taxon>Methanobacteriati</taxon>
        <taxon>Methanobacteriota</taxon>
        <taxon>Stenosarchaea group</taxon>
        <taxon>Halobacteria</taxon>
        <taxon>Halobacteriales</taxon>
        <taxon>Halorubellaceae</taxon>
        <taxon>Halorubellus</taxon>
    </lineage>
</organism>
<feature type="transmembrane region" description="Helical" evidence="1">
    <location>
        <begin position="21"/>
        <end position="44"/>
    </location>
</feature>
<keyword evidence="1" id="KW-0472">Membrane</keyword>
<protein>
    <recommendedName>
        <fullName evidence="4">Archaeal Type IV pilin N-terminal domain-containing protein</fullName>
    </recommendedName>
</protein>
<evidence type="ECO:0008006" key="4">
    <source>
        <dbReference type="Google" id="ProtNLM"/>
    </source>
</evidence>
<accession>A0ABD5V9I1</accession>